<keyword evidence="7" id="KW-1185">Reference proteome</keyword>
<organism evidence="6 7">
    <name type="scientific">Molossus molossus</name>
    <name type="common">Pallas' mastiff bat</name>
    <name type="synonym">Vespertilio molossus</name>
    <dbReference type="NCBI Taxonomy" id="27622"/>
    <lineage>
        <taxon>Eukaryota</taxon>
        <taxon>Metazoa</taxon>
        <taxon>Chordata</taxon>
        <taxon>Craniata</taxon>
        <taxon>Vertebrata</taxon>
        <taxon>Euteleostomi</taxon>
        <taxon>Mammalia</taxon>
        <taxon>Eutheria</taxon>
        <taxon>Laurasiatheria</taxon>
        <taxon>Chiroptera</taxon>
        <taxon>Yangochiroptera</taxon>
        <taxon>Molossidae</taxon>
        <taxon>Molossus</taxon>
    </lineage>
</organism>
<dbReference type="GO" id="GO:0003723">
    <property type="term" value="F:RNA binding"/>
    <property type="evidence" value="ECO:0007669"/>
    <property type="project" value="TreeGrafter"/>
</dbReference>
<keyword evidence="2" id="KW-0507">mRNA processing</keyword>
<dbReference type="GO" id="GO:0005654">
    <property type="term" value="C:nucleoplasm"/>
    <property type="evidence" value="ECO:0007669"/>
    <property type="project" value="TreeGrafter"/>
</dbReference>
<feature type="region of interest" description="Disordered" evidence="5">
    <location>
        <begin position="16"/>
        <end position="101"/>
    </location>
</feature>
<feature type="compositionally biased region" description="Pro residues" evidence="5">
    <location>
        <begin position="79"/>
        <end position="88"/>
    </location>
</feature>
<evidence type="ECO:0000313" key="7">
    <source>
        <dbReference type="Proteomes" id="UP000550707"/>
    </source>
</evidence>
<dbReference type="PANTHER" id="PTHR23340">
    <property type="entry name" value="ARGININE/SERINE RICH SPLICING FACTOR SF4/14"/>
    <property type="match status" value="1"/>
</dbReference>
<dbReference type="GO" id="GO:0008380">
    <property type="term" value="P:RNA splicing"/>
    <property type="evidence" value="ECO:0007669"/>
    <property type="project" value="UniProtKB-KW"/>
</dbReference>
<evidence type="ECO:0000256" key="2">
    <source>
        <dbReference type="ARBA" id="ARBA00022664"/>
    </source>
</evidence>
<feature type="region of interest" description="Disordered" evidence="5">
    <location>
        <begin position="160"/>
        <end position="181"/>
    </location>
</feature>
<proteinExistence type="predicted"/>
<keyword evidence="4" id="KW-0539">Nucleus</keyword>
<gene>
    <name evidence="6" type="ORF">HJG59_000114</name>
</gene>
<evidence type="ECO:0000256" key="3">
    <source>
        <dbReference type="ARBA" id="ARBA00023187"/>
    </source>
</evidence>
<dbReference type="GO" id="GO:0006397">
    <property type="term" value="P:mRNA processing"/>
    <property type="evidence" value="ECO:0007669"/>
    <property type="project" value="UniProtKB-KW"/>
</dbReference>
<accession>A0A7J8I2N1</accession>
<name>A0A7J8I2N1_MOLMO</name>
<comment type="caution">
    <text evidence="6">The sequence shown here is derived from an EMBL/GenBank/DDBJ whole genome shotgun (WGS) entry which is preliminary data.</text>
</comment>
<sequence length="181" mass="20252">MNMNILHQEELIAQKKREIEARMEQKAKQNQVASPQPPHPGEITNEHNSSVSNKFANDGSFLQQFLKLQKAQTSADAPPSVPSAPPRVLPRVGKRPPLISSPLSQVKNYVHAKQLPLASRPSVFQSPDEDEEEDYEQWLEIKGKVQGLLPSFYHHLPAPGQIHNQQGKRGQEYGVLGTSVR</sequence>
<feature type="compositionally biased region" description="Low complexity" evidence="5">
    <location>
        <begin position="61"/>
        <end position="78"/>
    </location>
</feature>
<dbReference type="InterPro" id="IPR040169">
    <property type="entry name" value="SUGP1/2"/>
</dbReference>
<evidence type="ECO:0000313" key="6">
    <source>
        <dbReference type="EMBL" id="KAF6478896.1"/>
    </source>
</evidence>
<evidence type="ECO:0008006" key="8">
    <source>
        <dbReference type="Google" id="ProtNLM"/>
    </source>
</evidence>
<reference evidence="6 7" key="1">
    <citation type="journal article" date="2020" name="Nature">
        <title>Six reference-quality genomes reveal evolution of bat adaptations.</title>
        <authorList>
            <person name="Jebb D."/>
            <person name="Huang Z."/>
            <person name="Pippel M."/>
            <person name="Hughes G.M."/>
            <person name="Lavrichenko K."/>
            <person name="Devanna P."/>
            <person name="Winkler S."/>
            <person name="Jermiin L.S."/>
            <person name="Skirmuntt E.C."/>
            <person name="Katzourakis A."/>
            <person name="Burkitt-Gray L."/>
            <person name="Ray D.A."/>
            <person name="Sullivan K.A.M."/>
            <person name="Roscito J.G."/>
            <person name="Kirilenko B.M."/>
            <person name="Davalos L.M."/>
            <person name="Corthals A.P."/>
            <person name="Power M.L."/>
            <person name="Jones G."/>
            <person name="Ransome R.D."/>
            <person name="Dechmann D.K.N."/>
            <person name="Locatelli A.G."/>
            <person name="Puechmaille S.J."/>
            <person name="Fedrigo O."/>
            <person name="Jarvis E.D."/>
            <person name="Hiller M."/>
            <person name="Vernes S.C."/>
            <person name="Myers E.W."/>
            <person name="Teeling E.C."/>
        </authorList>
    </citation>
    <scope>NUCLEOTIDE SEQUENCE [LARGE SCALE GENOMIC DNA]</scope>
    <source>
        <strain evidence="6">MMolMol1</strain>
        <tissue evidence="6">Muscle</tissue>
    </source>
</reference>
<dbReference type="Proteomes" id="UP000550707">
    <property type="component" value="Unassembled WGS sequence"/>
</dbReference>
<evidence type="ECO:0000256" key="5">
    <source>
        <dbReference type="SAM" id="MobiDB-lite"/>
    </source>
</evidence>
<evidence type="ECO:0000256" key="4">
    <source>
        <dbReference type="ARBA" id="ARBA00023242"/>
    </source>
</evidence>
<comment type="subcellular location">
    <subcellularLocation>
        <location evidence="1">Nucleus</location>
    </subcellularLocation>
</comment>
<protein>
    <recommendedName>
        <fullName evidence="8">SURP and G-patch domain containing 1</fullName>
    </recommendedName>
</protein>
<feature type="compositionally biased region" description="Basic and acidic residues" evidence="5">
    <location>
        <begin position="16"/>
        <end position="27"/>
    </location>
</feature>
<dbReference type="AlphaFoldDB" id="A0A7J8I2N1"/>
<feature type="compositionally biased region" description="Polar residues" evidence="5">
    <location>
        <begin position="46"/>
        <end position="55"/>
    </location>
</feature>
<dbReference type="EMBL" id="JACASF010000004">
    <property type="protein sequence ID" value="KAF6478896.1"/>
    <property type="molecule type" value="Genomic_DNA"/>
</dbReference>
<keyword evidence="3" id="KW-0508">mRNA splicing</keyword>
<evidence type="ECO:0000256" key="1">
    <source>
        <dbReference type="ARBA" id="ARBA00004123"/>
    </source>
</evidence>
<dbReference type="PANTHER" id="PTHR23340:SF3">
    <property type="entry name" value="SURP AND G-PATCH DOMAIN-CONTAINING PROTEIN 1"/>
    <property type="match status" value="1"/>
</dbReference>